<feature type="compositionally biased region" description="Basic and acidic residues" evidence="2">
    <location>
        <begin position="17"/>
        <end position="27"/>
    </location>
</feature>
<name>A0A7M7PMW3_STRPU</name>
<evidence type="ECO:0000259" key="3">
    <source>
        <dbReference type="Pfam" id="PF20434"/>
    </source>
</evidence>
<dbReference type="OrthoDB" id="433474at2759"/>
<dbReference type="InterPro" id="IPR029058">
    <property type="entry name" value="AB_hydrolase_fold"/>
</dbReference>
<proteinExistence type="predicted"/>
<dbReference type="KEGG" id="spu:100893038"/>
<dbReference type="GO" id="GO:0016787">
    <property type="term" value="F:hydrolase activity"/>
    <property type="evidence" value="ECO:0007669"/>
    <property type="project" value="UniProtKB-KW"/>
</dbReference>
<feature type="domain" description="BD-FAE-like" evidence="3">
    <location>
        <begin position="95"/>
        <end position="273"/>
    </location>
</feature>
<evidence type="ECO:0000313" key="4">
    <source>
        <dbReference type="EnsemblMetazoa" id="XP_030853622"/>
    </source>
</evidence>
<dbReference type="OMA" id="RQSRDFA"/>
<evidence type="ECO:0000313" key="5">
    <source>
        <dbReference type="Proteomes" id="UP000007110"/>
    </source>
</evidence>
<dbReference type="Proteomes" id="UP000007110">
    <property type="component" value="Unassembled WGS sequence"/>
</dbReference>
<evidence type="ECO:0000256" key="1">
    <source>
        <dbReference type="ARBA" id="ARBA00022801"/>
    </source>
</evidence>
<sequence length="327" mass="35791">MGIPKPHSEGDLDAEVSEGKVKDHDTASARSSENSEDLGVAFSCSKWCKRQLSPDEIIEDFLKRCDEESANFVAEGAFQSQLNLEYGAEEREKVDIFSPKSADKDAPVFMFLHGGYWQAEQLSKDNNSLLGAPLVKNGAVLVTVGYSLAPECTLHEMVEQVKKAVVFVAKRFPDTRGIFISGHSAGGHLAAMMLSVDWSSLLEGSKNVVKGILPMSGIYDVRPITKTYINEPMLLTESSASSVSPLLLVDAIPKCNLEVKVHILVAEYDPPVLQIQAQDYSKLLSSLGLDVETMTLPGKDHFEEMTDLSDENCPFQKVFLQAMGLTS</sequence>
<dbReference type="InParanoid" id="A0A7M7PMW3"/>
<accession>A0A7M7PMW3</accession>
<dbReference type="Gene3D" id="3.40.50.1820">
    <property type="entry name" value="alpha/beta hydrolase"/>
    <property type="match status" value="1"/>
</dbReference>
<dbReference type="AlphaFoldDB" id="A0A7M7PMW3"/>
<dbReference type="RefSeq" id="XP_030853622.1">
    <property type="nucleotide sequence ID" value="XM_030997762.1"/>
</dbReference>
<feature type="region of interest" description="Disordered" evidence="2">
    <location>
        <begin position="1"/>
        <end position="35"/>
    </location>
</feature>
<protein>
    <recommendedName>
        <fullName evidence="3">BD-FAE-like domain-containing protein</fullName>
    </recommendedName>
</protein>
<reference evidence="4" key="2">
    <citation type="submission" date="2021-01" db="UniProtKB">
        <authorList>
            <consortium name="EnsemblMetazoa"/>
        </authorList>
    </citation>
    <scope>IDENTIFICATION</scope>
</reference>
<feature type="compositionally biased region" description="Basic and acidic residues" evidence="2">
    <location>
        <begin position="1"/>
        <end position="10"/>
    </location>
</feature>
<dbReference type="InterPro" id="IPR049492">
    <property type="entry name" value="BD-FAE-like_dom"/>
</dbReference>
<dbReference type="SUPFAM" id="SSF53474">
    <property type="entry name" value="alpha/beta-Hydrolases"/>
    <property type="match status" value="1"/>
</dbReference>
<reference evidence="5" key="1">
    <citation type="submission" date="2015-02" db="EMBL/GenBank/DDBJ databases">
        <title>Genome sequencing for Strongylocentrotus purpuratus.</title>
        <authorList>
            <person name="Murali S."/>
            <person name="Liu Y."/>
            <person name="Vee V."/>
            <person name="English A."/>
            <person name="Wang M."/>
            <person name="Skinner E."/>
            <person name="Han Y."/>
            <person name="Muzny D.M."/>
            <person name="Worley K.C."/>
            <person name="Gibbs R.A."/>
        </authorList>
    </citation>
    <scope>NUCLEOTIDE SEQUENCE</scope>
</reference>
<keyword evidence="1" id="KW-0378">Hydrolase</keyword>
<dbReference type="InterPro" id="IPR050300">
    <property type="entry name" value="GDXG_lipolytic_enzyme"/>
</dbReference>
<organism evidence="4 5">
    <name type="scientific">Strongylocentrotus purpuratus</name>
    <name type="common">Purple sea urchin</name>
    <dbReference type="NCBI Taxonomy" id="7668"/>
    <lineage>
        <taxon>Eukaryota</taxon>
        <taxon>Metazoa</taxon>
        <taxon>Echinodermata</taxon>
        <taxon>Eleutherozoa</taxon>
        <taxon>Echinozoa</taxon>
        <taxon>Echinoidea</taxon>
        <taxon>Euechinoidea</taxon>
        <taxon>Echinacea</taxon>
        <taxon>Camarodonta</taxon>
        <taxon>Echinidea</taxon>
        <taxon>Strongylocentrotidae</taxon>
        <taxon>Strongylocentrotus</taxon>
    </lineage>
</organism>
<evidence type="ECO:0000256" key="2">
    <source>
        <dbReference type="SAM" id="MobiDB-lite"/>
    </source>
</evidence>
<keyword evidence="5" id="KW-1185">Reference proteome</keyword>
<dbReference type="FunCoup" id="A0A7M7PMW3">
    <property type="interactions" value="216"/>
</dbReference>
<dbReference type="GeneID" id="100893038"/>
<dbReference type="PANTHER" id="PTHR48081">
    <property type="entry name" value="AB HYDROLASE SUPERFAMILY PROTEIN C4A8.06C"/>
    <property type="match status" value="1"/>
</dbReference>
<dbReference type="PANTHER" id="PTHR48081:SF33">
    <property type="entry name" value="KYNURENINE FORMAMIDASE"/>
    <property type="match status" value="1"/>
</dbReference>
<dbReference type="Pfam" id="PF20434">
    <property type="entry name" value="BD-FAE"/>
    <property type="match status" value="1"/>
</dbReference>
<dbReference type="EnsemblMetazoa" id="XM_030997762">
    <property type="protein sequence ID" value="XP_030853622"/>
    <property type="gene ID" value="LOC100893038"/>
</dbReference>